<dbReference type="Proteomes" id="UP000298652">
    <property type="component" value="Chromosome 1"/>
</dbReference>
<organism evidence="2 3">
    <name type="scientific">Setaria viridis</name>
    <name type="common">Green bristlegrass</name>
    <name type="synonym">Setaria italica subsp. viridis</name>
    <dbReference type="NCBI Taxonomy" id="4556"/>
    <lineage>
        <taxon>Eukaryota</taxon>
        <taxon>Viridiplantae</taxon>
        <taxon>Streptophyta</taxon>
        <taxon>Embryophyta</taxon>
        <taxon>Tracheophyta</taxon>
        <taxon>Spermatophyta</taxon>
        <taxon>Magnoliopsida</taxon>
        <taxon>Liliopsida</taxon>
        <taxon>Poales</taxon>
        <taxon>Poaceae</taxon>
        <taxon>PACMAD clade</taxon>
        <taxon>Panicoideae</taxon>
        <taxon>Panicodae</taxon>
        <taxon>Paniceae</taxon>
        <taxon>Cenchrinae</taxon>
        <taxon>Setaria</taxon>
    </lineage>
</organism>
<proteinExistence type="predicted"/>
<dbReference type="AlphaFoldDB" id="A0A4U6WL71"/>
<dbReference type="EMBL" id="CM016552">
    <property type="protein sequence ID" value="TKW42339.1"/>
    <property type="molecule type" value="Genomic_DNA"/>
</dbReference>
<dbReference type="Gramene" id="TKW42339">
    <property type="protein sequence ID" value="TKW42339"/>
    <property type="gene ID" value="SEVIR_1G378000v2"/>
</dbReference>
<reference evidence="2" key="1">
    <citation type="submission" date="2019-03" db="EMBL/GenBank/DDBJ databases">
        <title>WGS assembly of Setaria viridis.</title>
        <authorList>
            <person name="Huang P."/>
            <person name="Jenkins J."/>
            <person name="Grimwood J."/>
            <person name="Barry K."/>
            <person name="Healey A."/>
            <person name="Mamidi S."/>
            <person name="Sreedasyam A."/>
            <person name="Shu S."/>
            <person name="Feldman M."/>
            <person name="Wu J."/>
            <person name="Yu Y."/>
            <person name="Chen C."/>
            <person name="Johnson J."/>
            <person name="Rokhsar D."/>
            <person name="Baxter I."/>
            <person name="Schmutz J."/>
            <person name="Brutnell T."/>
            <person name="Kellogg E."/>
        </authorList>
    </citation>
    <scope>NUCLEOTIDE SEQUENCE [LARGE SCALE GENOMIC DNA]</scope>
</reference>
<feature type="compositionally biased region" description="Low complexity" evidence="1">
    <location>
        <begin position="61"/>
        <end position="73"/>
    </location>
</feature>
<evidence type="ECO:0000256" key="1">
    <source>
        <dbReference type="SAM" id="MobiDB-lite"/>
    </source>
</evidence>
<evidence type="ECO:0000313" key="2">
    <source>
        <dbReference type="EMBL" id="TKW42339.1"/>
    </source>
</evidence>
<sequence length="196" mass="20564">MGPPTELLCSSSSSQLPLPQICCRENHHNLLCAAPPLLHPLRAANDGPESSSPTPATGARSPLSLNPSSSLSPRPITQMPKRSQYLLQQAPPCEQQAPPCEQQAQGARAKRGAAATSPMAKGVVAMKAEGGGRSSVGELHGRPKRPFTYQRGGELGAAAACSSPGGRERFHSPKSSGRTHAHLPRPPRAPMLLALR</sequence>
<feature type="region of interest" description="Disordered" evidence="1">
    <location>
        <begin position="131"/>
        <end position="196"/>
    </location>
</feature>
<gene>
    <name evidence="2" type="ORF">SEVIR_1G378000v2</name>
</gene>
<feature type="region of interest" description="Disordered" evidence="1">
    <location>
        <begin position="43"/>
        <end position="77"/>
    </location>
</feature>
<evidence type="ECO:0000313" key="3">
    <source>
        <dbReference type="Proteomes" id="UP000298652"/>
    </source>
</evidence>
<name>A0A4U6WL71_SETVI</name>
<accession>A0A4U6WL71</accession>
<feature type="region of interest" description="Disordered" evidence="1">
    <location>
        <begin position="89"/>
        <end position="118"/>
    </location>
</feature>
<keyword evidence="3" id="KW-1185">Reference proteome</keyword>
<protein>
    <submittedName>
        <fullName evidence="2">Uncharacterized protein</fullName>
    </submittedName>
</protein>
<feature type="compositionally biased region" description="Low complexity" evidence="1">
    <location>
        <begin position="89"/>
        <end position="115"/>
    </location>
</feature>